<protein>
    <submittedName>
        <fullName evidence="2">CIR protein</fullName>
    </submittedName>
</protein>
<gene>
    <name evidence="2" type="ORF">PCHCB_000518200</name>
</gene>
<feature type="non-terminal residue" evidence="2">
    <location>
        <position position="270"/>
    </location>
</feature>
<evidence type="ECO:0000313" key="3">
    <source>
        <dbReference type="Proteomes" id="UP000195489"/>
    </source>
</evidence>
<evidence type="ECO:0000256" key="1">
    <source>
        <dbReference type="SAM" id="Phobius"/>
    </source>
</evidence>
<dbReference type="InterPro" id="IPR006477">
    <property type="entry name" value="Yir_bir_cir"/>
</dbReference>
<keyword evidence="1" id="KW-0812">Transmembrane</keyword>
<dbReference type="EMBL" id="FMIM01000252">
    <property type="protein sequence ID" value="SCL88103.1"/>
    <property type="molecule type" value="Genomic_DNA"/>
</dbReference>
<proteinExistence type="predicted"/>
<dbReference type="Pfam" id="PF06022">
    <property type="entry name" value="Cir_Bir_Yir"/>
    <property type="match status" value="1"/>
</dbReference>
<accession>A0A1D3L958</accession>
<feature type="non-terminal residue" evidence="2">
    <location>
        <position position="1"/>
    </location>
</feature>
<organism evidence="2 3">
    <name type="scientific">Plasmodium chabaudi chabaudi</name>
    <dbReference type="NCBI Taxonomy" id="31271"/>
    <lineage>
        <taxon>Eukaryota</taxon>
        <taxon>Sar</taxon>
        <taxon>Alveolata</taxon>
        <taxon>Apicomplexa</taxon>
        <taxon>Aconoidasida</taxon>
        <taxon>Haemosporida</taxon>
        <taxon>Plasmodiidae</taxon>
        <taxon>Plasmodium</taxon>
        <taxon>Plasmodium (Vinckeia)</taxon>
    </lineage>
</organism>
<keyword evidence="1" id="KW-0472">Membrane</keyword>
<name>A0A1D3L958_PLACU</name>
<dbReference type="NCBIfam" id="TIGR01590">
    <property type="entry name" value="yir-bir-cir_Pla"/>
    <property type="match status" value="1"/>
</dbReference>
<feature type="transmembrane region" description="Helical" evidence="1">
    <location>
        <begin position="230"/>
        <end position="248"/>
    </location>
</feature>
<evidence type="ECO:0000313" key="2">
    <source>
        <dbReference type="EMBL" id="SCL88103.1"/>
    </source>
</evidence>
<keyword evidence="1" id="KW-1133">Transmembrane helix</keyword>
<dbReference type="AlphaFoldDB" id="A0A1D3L958"/>
<dbReference type="Proteomes" id="UP000195489">
    <property type="component" value="Unassembled WGS sequence"/>
</dbReference>
<reference evidence="2 3" key="1">
    <citation type="submission" date="2016-08" db="EMBL/GenBank/DDBJ databases">
        <authorList>
            <consortium name="Pathogen Informatics"/>
        </authorList>
    </citation>
    <scope>NUCLEOTIDE SEQUENCE [LARGE SCALE GENOMIC DNA]</scope>
    <source>
        <strain evidence="2 3">CB</strain>
    </source>
</reference>
<sequence>YKEFVTINGYFDEDESDRSKTKAINEAIHDYCDYRDRSRNCKCCGYYEMTSSGVIYLLENLKKKCNLDDDKLAEYAILWLSYKLKITENNMINKLSVFYDSYIKTNEYYNNNINGNDGLTYKAIIDKKKDLMDMNISEIFKLEALFNILYDLYNVIHDEHPDCEKNLDYANDFAEKYEVLLNNNDTGIDDSLYSQILSILSTDYNNLQKKCTNFPSLPVYPRSFSIKVTLIPITFIFVAIPIFLELAYKYSLFGFGKRSQKQYLREKRKK</sequence>